<feature type="compositionally biased region" description="Polar residues" evidence="1">
    <location>
        <begin position="20"/>
        <end position="32"/>
    </location>
</feature>
<dbReference type="Proteomes" id="UP001521785">
    <property type="component" value="Unassembled WGS sequence"/>
</dbReference>
<keyword evidence="3" id="KW-1185">Reference proteome</keyword>
<organism evidence="2 3">
    <name type="scientific">Paraconiothyrium brasiliense</name>
    <dbReference type="NCBI Taxonomy" id="300254"/>
    <lineage>
        <taxon>Eukaryota</taxon>
        <taxon>Fungi</taxon>
        <taxon>Dikarya</taxon>
        <taxon>Ascomycota</taxon>
        <taxon>Pezizomycotina</taxon>
        <taxon>Dothideomycetes</taxon>
        <taxon>Pleosporomycetidae</taxon>
        <taxon>Pleosporales</taxon>
        <taxon>Massarineae</taxon>
        <taxon>Didymosphaeriaceae</taxon>
        <taxon>Paraconiothyrium</taxon>
    </lineage>
</organism>
<name>A0ABR3R8B3_9PLEO</name>
<evidence type="ECO:0000256" key="1">
    <source>
        <dbReference type="SAM" id="MobiDB-lite"/>
    </source>
</evidence>
<accession>A0ABR3R8B3</accession>
<protein>
    <submittedName>
        <fullName evidence="2">Uncharacterized protein</fullName>
    </submittedName>
</protein>
<feature type="region of interest" description="Disordered" evidence="1">
    <location>
        <begin position="1"/>
        <end position="32"/>
    </location>
</feature>
<evidence type="ECO:0000313" key="2">
    <source>
        <dbReference type="EMBL" id="KAL1600668.1"/>
    </source>
</evidence>
<dbReference type="EMBL" id="JAKJXO020000009">
    <property type="protein sequence ID" value="KAL1600668.1"/>
    <property type="molecule type" value="Genomic_DNA"/>
</dbReference>
<comment type="caution">
    <text evidence="2">The sequence shown here is derived from an EMBL/GenBank/DDBJ whole genome shotgun (WGS) entry which is preliminary data.</text>
</comment>
<proteinExistence type="predicted"/>
<reference evidence="2 3" key="1">
    <citation type="submission" date="2024-02" db="EMBL/GenBank/DDBJ databases">
        <title>De novo assembly and annotation of 12 fungi associated with fruit tree decline syndrome in Ontario, Canada.</title>
        <authorList>
            <person name="Sulman M."/>
            <person name="Ellouze W."/>
            <person name="Ilyukhin E."/>
        </authorList>
    </citation>
    <scope>NUCLEOTIDE SEQUENCE [LARGE SCALE GENOMIC DNA]</scope>
    <source>
        <strain evidence="2 3">M42-189</strain>
    </source>
</reference>
<sequence length="335" mass="37507">MRQDKPRDLGISAAVDDSSDVNPAISNDQSPDSSLAAYTDIFRAGTEQTLPDTAGKLFTIDLDLLNLPLVLDEDQAFMSDTLFQGGDCLVPNLPGSWNSTLDSYNSWSDLQTNATFPKSKFADEDIGIYTILAHLRILNNPNVWSSVVSSLNTLSVEVDDTRSEINETFSTTTRDWLLSVTQHIWRTVKQEAMHRAANELDPEMCSWMDKIILLPTTDILGRLFRRYVQNEQRRFSIFPAPVGGLLTYTSKRNSVLHGLLALLIIAKSIRVSENRKVQDLSNGLVGLCRIFNYNANWSTVTEHMELSLSLIQLMQWSGEGTHTNVSHVQEAAVER</sequence>
<evidence type="ECO:0000313" key="3">
    <source>
        <dbReference type="Proteomes" id="UP001521785"/>
    </source>
</evidence>
<gene>
    <name evidence="2" type="ORF">SLS60_007056</name>
</gene>